<dbReference type="Proteomes" id="UP000070133">
    <property type="component" value="Unassembled WGS sequence"/>
</dbReference>
<protein>
    <submittedName>
        <fullName evidence="1">Uncharacterized protein</fullName>
    </submittedName>
</protein>
<gene>
    <name evidence="1" type="ORF">AC578_10946</name>
</gene>
<evidence type="ECO:0000313" key="1">
    <source>
        <dbReference type="EMBL" id="KXT05333.1"/>
    </source>
</evidence>
<keyword evidence="2" id="KW-1185">Reference proteome</keyword>
<sequence>MEGMEVNDKTLCEKLEQQEAFEHLALLISIIMLTAKSSATMLMDAARQTNCATIQCPSLLWDLSQNHASRFELIDDRIDATFLANSKSCHAWARTLLCCTNVLRMHHLVRTGHLTRC</sequence>
<comment type="caution">
    <text evidence="1">The sequence shown here is derived from an EMBL/GenBank/DDBJ whole genome shotgun (WGS) entry which is preliminary data.</text>
</comment>
<reference evidence="1 2" key="1">
    <citation type="submission" date="2015-07" db="EMBL/GenBank/DDBJ databases">
        <title>Comparative genomics of the Sigatoka disease complex on banana suggests a link between parallel evolutionary changes in Pseudocercospora fijiensis and Pseudocercospora eumusae and increased virulence on the banana host.</title>
        <authorList>
            <person name="Chang T.-C."/>
            <person name="Salvucci A."/>
            <person name="Crous P.W."/>
            <person name="Stergiopoulos I."/>
        </authorList>
    </citation>
    <scope>NUCLEOTIDE SEQUENCE [LARGE SCALE GENOMIC DNA]</scope>
    <source>
        <strain evidence="1 2">CBS 114824</strain>
    </source>
</reference>
<accession>A0A139HSG7</accession>
<dbReference type="EMBL" id="LFZN01000013">
    <property type="protein sequence ID" value="KXT05335.1"/>
    <property type="molecule type" value="Genomic_DNA"/>
</dbReference>
<dbReference type="AlphaFoldDB" id="A0A139HSG7"/>
<evidence type="ECO:0000313" key="2">
    <source>
        <dbReference type="Proteomes" id="UP000070133"/>
    </source>
</evidence>
<name>A0A139HSG7_9PEZI</name>
<dbReference type="OrthoDB" id="37659at2759"/>
<organism evidence="1 2">
    <name type="scientific">Pseudocercospora eumusae</name>
    <dbReference type="NCBI Taxonomy" id="321146"/>
    <lineage>
        <taxon>Eukaryota</taxon>
        <taxon>Fungi</taxon>
        <taxon>Dikarya</taxon>
        <taxon>Ascomycota</taxon>
        <taxon>Pezizomycotina</taxon>
        <taxon>Dothideomycetes</taxon>
        <taxon>Dothideomycetidae</taxon>
        <taxon>Mycosphaerellales</taxon>
        <taxon>Mycosphaerellaceae</taxon>
        <taxon>Pseudocercospora</taxon>
    </lineage>
</organism>
<proteinExistence type="predicted"/>
<dbReference type="EMBL" id="LFZN01000013">
    <property type="protein sequence ID" value="KXT05333.1"/>
    <property type="molecule type" value="Genomic_DNA"/>
</dbReference>